<gene>
    <name evidence="2" type="ORF">ANANG_G00189000</name>
</gene>
<dbReference type="AlphaFoldDB" id="A0A9D3M0Q5"/>
<dbReference type="Proteomes" id="UP001044222">
    <property type="component" value="Chromosome 10"/>
</dbReference>
<evidence type="ECO:0000313" key="3">
    <source>
        <dbReference type="Proteomes" id="UP001044222"/>
    </source>
</evidence>
<organism evidence="2 3">
    <name type="scientific">Anguilla anguilla</name>
    <name type="common">European freshwater eel</name>
    <name type="synonym">Muraena anguilla</name>
    <dbReference type="NCBI Taxonomy" id="7936"/>
    <lineage>
        <taxon>Eukaryota</taxon>
        <taxon>Metazoa</taxon>
        <taxon>Chordata</taxon>
        <taxon>Craniata</taxon>
        <taxon>Vertebrata</taxon>
        <taxon>Euteleostomi</taxon>
        <taxon>Actinopterygii</taxon>
        <taxon>Neopterygii</taxon>
        <taxon>Teleostei</taxon>
        <taxon>Anguilliformes</taxon>
        <taxon>Anguillidae</taxon>
        <taxon>Anguilla</taxon>
    </lineage>
</organism>
<evidence type="ECO:0000256" key="1">
    <source>
        <dbReference type="SAM" id="MobiDB-lite"/>
    </source>
</evidence>
<feature type="region of interest" description="Disordered" evidence="1">
    <location>
        <begin position="1"/>
        <end position="47"/>
    </location>
</feature>
<protein>
    <submittedName>
        <fullName evidence="2">Uncharacterized protein</fullName>
    </submittedName>
</protein>
<reference evidence="2" key="1">
    <citation type="submission" date="2021-01" db="EMBL/GenBank/DDBJ databases">
        <title>A chromosome-scale assembly of European eel, Anguilla anguilla.</title>
        <authorList>
            <person name="Henkel C."/>
            <person name="Jong-Raadsen S.A."/>
            <person name="Dufour S."/>
            <person name="Weltzien F.-A."/>
            <person name="Palstra A.P."/>
            <person name="Pelster B."/>
            <person name="Spaink H.P."/>
            <person name="Van Den Thillart G.E."/>
            <person name="Jansen H."/>
            <person name="Zahm M."/>
            <person name="Klopp C."/>
            <person name="Cedric C."/>
            <person name="Louis A."/>
            <person name="Berthelot C."/>
            <person name="Parey E."/>
            <person name="Roest Crollius H."/>
            <person name="Montfort J."/>
            <person name="Robinson-Rechavi M."/>
            <person name="Bucao C."/>
            <person name="Bouchez O."/>
            <person name="Gislard M."/>
            <person name="Lluch J."/>
            <person name="Milhes M."/>
            <person name="Lampietro C."/>
            <person name="Lopez Roques C."/>
            <person name="Donnadieu C."/>
            <person name="Braasch I."/>
            <person name="Desvignes T."/>
            <person name="Postlethwait J."/>
            <person name="Bobe J."/>
            <person name="Guiguen Y."/>
            <person name="Dirks R."/>
        </authorList>
    </citation>
    <scope>NUCLEOTIDE SEQUENCE</scope>
    <source>
        <strain evidence="2">Tag_6206</strain>
        <tissue evidence="2">Liver</tissue>
    </source>
</reference>
<sequence length="215" mass="24457">MGTKCWGGLGRSRGLAENGVTPAAGNGQGESESRTINHRQGVSDGRDKDINFRGKLLSSPELHCGGTQLTHTLCVRTYTPHTHTHTVHTHTRTPCTYTHHTYTHTIHTPRTRIRIHTHTHTHAHTHLNIHTHIHTMHTHRPHMHIYTHYAYIHKHTMYIHTPHTRAHAHTHTHQLSLTLRYLQPLGLALSPRAICDLRPSLRPHSAPLFFTLATC</sequence>
<proteinExistence type="predicted"/>
<feature type="compositionally biased region" description="Gly residues" evidence="1">
    <location>
        <begin position="1"/>
        <end position="11"/>
    </location>
</feature>
<name>A0A9D3M0Q5_ANGAN</name>
<comment type="caution">
    <text evidence="2">The sequence shown here is derived from an EMBL/GenBank/DDBJ whole genome shotgun (WGS) entry which is preliminary data.</text>
</comment>
<evidence type="ECO:0000313" key="2">
    <source>
        <dbReference type="EMBL" id="KAG5840455.1"/>
    </source>
</evidence>
<keyword evidence="3" id="KW-1185">Reference proteome</keyword>
<accession>A0A9D3M0Q5</accession>
<dbReference type="EMBL" id="JAFIRN010000010">
    <property type="protein sequence ID" value="KAG5840455.1"/>
    <property type="molecule type" value="Genomic_DNA"/>
</dbReference>